<dbReference type="Proteomes" id="UP000831390">
    <property type="component" value="Chromosome"/>
</dbReference>
<sequence>MSTAWSTPAAAQISRDVADARAAYQQANTGAVAEGYRASLKQQTSGFVGGSAFQLGFLRTADGRTLLVPGLRYHAGLHLLEAQDSIDLESSHLWPTGSLRGFDLGEAGDPAAPVRRFRSRLVKEGSAGTRREYVEVLTAIDAGPLLLGWLYAPADDTPTSKRPLVGTLVAGPGTVGNEPLRPLEPSEAAVLRLFGGRANDVRTFATTQHLDYTRPADIAKMMDHYNRIAVVK</sequence>
<dbReference type="EMBL" id="CP094534">
    <property type="protein sequence ID" value="UOE34601.1"/>
    <property type="molecule type" value="Genomic_DNA"/>
</dbReference>
<accession>A0ABY4B9D8</accession>
<reference evidence="1 2" key="1">
    <citation type="submission" date="2022-03" db="EMBL/GenBank/DDBJ databases">
        <title>Hymenobactersp. isolated from the air.</title>
        <authorList>
            <person name="Won M."/>
            <person name="Kwon S.-W."/>
        </authorList>
    </citation>
    <scope>NUCLEOTIDE SEQUENCE [LARGE SCALE GENOMIC DNA]</scope>
    <source>
        <strain evidence="1 2">KACC 22596</strain>
    </source>
</reference>
<name>A0ABY4B9D8_9BACT</name>
<protein>
    <submittedName>
        <fullName evidence="1">Uncharacterized protein</fullName>
    </submittedName>
</protein>
<keyword evidence="2" id="KW-1185">Reference proteome</keyword>
<organism evidence="1 2">
    <name type="scientific">Hymenobacter monticola</name>
    <dbReference type="NCBI Taxonomy" id="1705399"/>
    <lineage>
        <taxon>Bacteria</taxon>
        <taxon>Pseudomonadati</taxon>
        <taxon>Bacteroidota</taxon>
        <taxon>Cytophagia</taxon>
        <taxon>Cytophagales</taxon>
        <taxon>Hymenobacteraceae</taxon>
        <taxon>Hymenobacter</taxon>
    </lineage>
</organism>
<gene>
    <name evidence="1" type="ORF">MTP16_02860</name>
</gene>
<evidence type="ECO:0000313" key="1">
    <source>
        <dbReference type="EMBL" id="UOE34601.1"/>
    </source>
</evidence>
<evidence type="ECO:0000313" key="2">
    <source>
        <dbReference type="Proteomes" id="UP000831390"/>
    </source>
</evidence>
<proteinExistence type="predicted"/>
<dbReference type="RefSeq" id="WP_243515799.1">
    <property type="nucleotide sequence ID" value="NZ_CP094534.1"/>
</dbReference>